<dbReference type="EMBL" id="LWDV01000007">
    <property type="protein sequence ID" value="OCL27594.1"/>
    <property type="molecule type" value="Genomic_DNA"/>
</dbReference>
<reference evidence="2 3" key="2">
    <citation type="submission" date="2016-08" db="EMBL/GenBank/DDBJ databases">
        <title>Orenia metallireducens sp. nov. strain Z6, a Novel Metal-reducing Firmicute from the Deep Subsurface.</title>
        <authorList>
            <person name="Maxim B.I."/>
            <person name="Kenneth K."/>
            <person name="Flynn T.M."/>
            <person name="Oloughlin E.J."/>
            <person name="Locke R.A."/>
            <person name="Weber J.R."/>
            <person name="Egan S.M."/>
            <person name="Mackie R.I."/>
            <person name="Cann I.K."/>
        </authorList>
    </citation>
    <scope>NUCLEOTIDE SEQUENCE [LARGE SCALE GENOMIC DNA]</scope>
    <source>
        <strain evidence="2 3">Z6</strain>
    </source>
</reference>
<keyword evidence="3" id="KW-1185">Reference proteome</keyword>
<dbReference type="RefSeq" id="WP_068715492.1">
    <property type="nucleotide sequence ID" value="NZ_LWDV01000007.1"/>
</dbReference>
<name>A0A1C0AB76_9FIRM</name>
<dbReference type="Proteomes" id="UP000093514">
    <property type="component" value="Unassembled WGS sequence"/>
</dbReference>
<dbReference type="OrthoDB" id="9811177at2"/>
<evidence type="ECO:0000313" key="3">
    <source>
        <dbReference type="Proteomes" id="UP000093514"/>
    </source>
</evidence>
<dbReference type="InterPro" id="IPR002725">
    <property type="entry name" value="YgjP-like_metallopeptidase"/>
</dbReference>
<protein>
    <recommendedName>
        <fullName evidence="1">YgjP-like metallopeptidase domain-containing protein</fullName>
    </recommendedName>
</protein>
<comment type="caution">
    <text evidence="2">The sequence shown here is derived from an EMBL/GenBank/DDBJ whole genome shotgun (WGS) entry which is preliminary data.</text>
</comment>
<sequence length="78" mass="9304">MELLQIGNIGIEYKVVRSNRRKTIGIIVDLKQGVIVRVPRYLAKDKIKKIVESKAEWIIRKQKLLEERLERLLYKEIM</sequence>
<evidence type="ECO:0000313" key="2">
    <source>
        <dbReference type="EMBL" id="OCL27594.1"/>
    </source>
</evidence>
<organism evidence="2 3">
    <name type="scientific">Orenia metallireducens</name>
    <dbReference type="NCBI Taxonomy" id="1413210"/>
    <lineage>
        <taxon>Bacteria</taxon>
        <taxon>Bacillati</taxon>
        <taxon>Bacillota</taxon>
        <taxon>Clostridia</taxon>
        <taxon>Halanaerobiales</taxon>
        <taxon>Halobacteroidaceae</taxon>
        <taxon>Orenia</taxon>
    </lineage>
</organism>
<feature type="domain" description="YgjP-like metallopeptidase" evidence="1">
    <location>
        <begin position="22"/>
        <end position="70"/>
    </location>
</feature>
<gene>
    <name evidence="2" type="ORF">U472_03305</name>
</gene>
<dbReference type="Pfam" id="PF01863">
    <property type="entry name" value="YgjP-like"/>
    <property type="match status" value="1"/>
</dbReference>
<accession>A0A1C0AB76</accession>
<reference evidence="3" key="1">
    <citation type="submission" date="2016-07" db="EMBL/GenBank/DDBJ databases">
        <authorList>
            <person name="Florea S."/>
            <person name="Webb J.S."/>
            <person name="Jaromczyk J."/>
            <person name="Schardl C.L."/>
        </authorList>
    </citation>
    <scope>NUCLEOTIDE SEQUENCE [LARGE SCALE GENOMIC DNA]</scope>
    <source>
        <strain evidence="3">Z6</strain>
    </source>
</reference>
<evidence type="ECO:0000259" key="1">
    <source>
        <dbReference type="Pfam" id="PF01863"/>
    </source>
</evidence>
<dbReference type="AlphaFoldDB" id="A0A1C0AB76"/>
<proteinExistence type="predicted"/>